<organism evidence="1 2">
    <name type="scientific">Pangasianodon gigas</name>
    <name type="common">Mekong giant catfish</name>
    <name type="synonym">Pangasius gigas</name>
    <dbReference type="NCBI Taxonomy" id="30993"/>
    <lineage>
        <taxon>Eukaryota</taxon>
        <taxon>Metazoa</taxon>
        <taxon>Chordata</taxon>
        <taxon>Craniata</taxon>
        <taxon>Vertebrata</taxon>
        <taxon>Euteleostomi</taxon>
        <taxon>Actinopterygii</taxon>
        <taxon>Neopterygii</taxon>
        <taxon>Teleostei</taxon>
        <taxon>Ostariophysi</taxon>
        <taxon>Siluriformes</taxon>
        <taxon>Pangasiidae</taxon>
        <taxon>Pangasianodon</taxon>
    </lineage>
</organism>
<dbReference type="Proteomes" id="UP000829447">
    <property type="component" value="Linkage Group LG24"/>
</dbReference>
<name>A0ACC5XN70_PANGG</name>
<gene>
    <name evidence="1" type="ORF">PGIGA_G00145380</name>
</gene>
<dbReference type="EMBL" id="CM040477">
    <property type="protein sequence ID" value="MCI4392391.1"/>
    <property type="molecule type" value="Genomic_DNA"/>
</dbReference>
<evidence type="ECO:0000313" key="1">
    <source>
        <dbReference type="EMBL" id="MCI4392391.1"/>
    </source>
</evidence>
<evidence type="ECO:0000313" key="2">
    <source>
        <dbReference type="Proteomes" id="UP000829447"/>
    </source>
</evidence>
<keyword evidence="2" id="KW-1185">Reference proteome</keyword>
<reference evidence="1 2" key="1">
    <citation type="journal article" date="2022" name="bioRxiv">
        <title>An ancient truncated duplication of the anti-Mullerian hormone receptor type 2 gene is a potential conserved master sex determinant in the Pangasiidae catfish family.</title>
        <authorList>
            <person name="Wen M."/>
            <person name="Pan Q."/>
            <person name="Jouanno E."/>
            <person name="Montfort J."/>
            <person name="Zahm M."/>
            <person name="Cabau C."/>
            <person name="Klopp C."/>
            <person name="Iampietro C."/>
            <person name="Roques C."/>
            <person name="Bouchez O."/>
            <person name="Castinel A."/>
            <person name="Donnadieu C."/>
            <person name="Parrinello H."/>
            <person name="Poncet C."/>
            <person name="Belmonte E."/>
            <person name="Gautier V."/>
            <person name="Avarre J.-C."/>
            <person name="Dugue R."/>
            <person name="Gustiano R."/>
            <person name="Ha T.T.T."/>
            <person name="Campet M."/>
            <person name="Sriphairoj K."/>
            <person name="Ribolli J."/>
            <person name="de Almeida F.L."/>
            <person name="Desvignes T."/>
            <person name="Postlethwait J.H."/>
            <person name="Bucao C.F."/>
            <person name="Robinson-Rechavi M."/>
            <person name="Bobe J."/>
            <person name="Herpin A."/>
            <person name="Guiguen Y."/>
        </authorList>
    </citation>
    <scope>NUCLEOTIDE SEQUENCE [LARGE SCALE GENOMIC DNA]</scope>
    <source>
        <strain evidence="1">YG-Dec2019</strain>
    </source>
</reference>
<comment type="caution">
    <text evidence="1">The sequence shown here is derived from an EMBL/GenBank/DDBJ whole genome shotgun (WGS) entry which is preliminary data.</text>
</comment>
<sequence>MNTFTLRKEKLQREKVKNSCVIGHGPGPGWTTVCVLKAVSGCPVSLSLQDTLTQIPHHAVRPTLVISFQDTSDSRCMRLILNIWSPTYFQIYASLCSCNCLGSTVFAPIKADIAGNITKIKAVYESNPSRFRTLQQILEAEKEMYSAEWPRVGATLSLMWLKRGLRFIQVLLQSLVDGEKDENNPNLIRVNVTKAYEISLRKYHSWFVQKLFKAALYAAPYKSDFLKALSKGRDVKEEDCLDKVRQFLVNFTATIDAIYEMYTKMNAELEYKA</sequence>
<proteinExistence type="predicted"/>
<protein>
    <submittedName>
        <fullName evidence="1">Uncharacterized protein</fullName>
    </submittedName>
</protein>
<accession>A0ACC5XN70</accession>